<reference evidence="1" key="1">
    <citation type="submission" date="2022-04" db="EMBL/GenBank/DDBJ databases">
        <title>A functionally conserved STORR gene fusion in Papaver species that diverged 16.8 million years ago.</title>
        <authorList>
            <person name="Catania T."/>
        </authorList>
    </citation>
    <scope>NUCLEOTIDE SEQUENCE</scope>
    <source>
        <strain evidence="1">S-188037</strain>
    </source>
</reference>
<evidence type="ECO:0000313" key="2">
    <source>
        <dbReference type="Proteomes" id="UP001202328"/>
    </source>
</evidence>
<evidence type="ECO:0000313" key="1">
    <source>
        <dbReference type="EMBL" id="KAI3909598.1"/>
    </source>
</evidence>
<dbReference type="Proteomes" id="UP001202328">
    <property type="component" value="Unassembled WGS sequence"/>
</dbReference>
<protein>
    <submittedName>
        <fullName evidence="1">Uncharacterized protein</fullName>
    </submittedName>
</protein>
<accession>A0AAD4SJR4</accession>
<organism evidence="1 2">
    <name type="scientific">Papaver atlanticum</name>
    <dbReference type="NCBI Taxonomy" id="357466"/>
    <lineage>
        <taxon>Eukaryota</taxon>
        <taxon>Viridiplantae</taxon>
        <taxon>Streptophyta</taxon>
        <taxon>Embryophyta</taxon>
        <taxon>Tracheophyta</taxon>
        <taxon>Spermatophyta</taxon>
        <taxon>Magnoliopsida</taxon>
        <taxon>Ranunculales</taxon>
        <taxon>Papaveraceae</taxon>
        <taxon>Papaveroideae</taxon>
        <taxon>Papaver</taxon>
    </lineage>
</organism>
<sequence length="74" mass="8159">MDKIESLHHIYKDLNENERVAVEGILDNAVTQLKMVQSHIRRTLLGTGKVLGNLAAGLWEMLTGLSNSALASWS</sequence>
<gene>
    <name evidence="1" type="ORF">MKW98_014015</name>
</gene>
<dbReference type="AlphaFoldDB" id="A0AAD4SJR4"/>
<keyword evidence="2" id="KW-1185">Reference proteome</keyword>
<comment type="caution">
    <text evidence="1">The sequence shown here is derived from an EMBL/GenBank/DDBJ whole genome shotgun (WGS) entry which is preliminary data.</text>
</comment>
<dbReference type="EMBL" id="JAJJMB010010315">
    <property type="protein sequence ID" value="KAI3909598.1"/>
    <property type="molecule type" value="Genomic_DNA"/>
</dbReference>
<proteinExistence type="predicted"/>
<name>A0AAD4SJR4_9MAGN</name>